<proteinExistence type="predicted"/>
<protein>
    <submittedName>
        <fullName evidence="1">Metallopeptidase</fullName>
    </submittedName>
</protein>
<evidence type="ECO:0000313" key="1">
    <source>
        <dbReference type="EMBL" id="MBE7696144.1"/>
    </source>
</evidence>
<keyword evidence="2" id="KW-1185">Reference proteome</keyword>
<accession>A0AAP1WH73</accession>
<organism evidence="1 2">
    <name type="scientific">Tenacibaculum finnmarkense genomovar finnmarkense</name>
    <dbReference type="NCBI Taxonomy" id="1458503"/>
    <lineage>
        <taxon>Bacteria</taxon>
        <taxon>Pseudomonadati</taxon>
        <taxon>Bacteroidota</taxon>
        <taxon>Flavobacteriia</taxon>
        <taxon>Flavobacteriales</taxon>
        <taxon>Flavobacteriaceae</taxon>
        <taxon>Tenacibaculum</taxon>
        <taxon>Tenacibaculum finnmarkense</taxon>
    </lineage>
</organism>
<gene>
    <name evidence="1" type="ORF">F7645_12010</name>
</gene>
<dbReference type="Proteomes" id="UP000806077">
    <property type="component" value="Unassembled WGS sequence"/>
</dbReference>
<name>A0AAP1WH73_9FLAO</name>
<dbReference type="AlphaFoldDB" id="A0AAP1WH73"/>
<dbReference type="EMBL" id="WXXV01000024">
    <property type="protein sequence ID" value="MBE7696144.1"/>
    <property type="molecule type" value="Genomic_DNA"/>
</dbReference>
<comment type="caution">
    <text evidence="1">The sequence shown here is derived from an EMBL/GenBank/DDBJ whole genome shotgun (WGS) entry which is preliminary data.</text>
</comment>
<reference evidence="1 2" key="1">
    <citation type="journal article" date="2020" name="Int. J. Syst. Evol. Microbiol.">
        <title>Tenacibaculum piscium sp. nov., isolated from skin ulcers of sea-farmed fish, and description of Tenacibaculum finnmarkense sp. nov. with subdivision into genomovars finnmarkense and ulcerans.</title>
        <authorList>
            <person name="Olsen A.B."/>
            <person name="Spilsberg B."/>
            <person name="Nilsen H.K."/>
            <person name="Lagesen K."/>
            <person name="Gulla S."/>
            <person name="Avendano-Herrera R."/>
            <person name="Irgang R."/>
            <person name="Duchaud E."/>
            <person name="Colquhoun D.J."/>
        </authorList>
    </citation>
    <scope>NUCLEOTIDE SEQUENCE [LARGE SCALE GENOMIC DNA]</scope>
    <source>
        <strain evidence="1 2">TNO037</strain>
    </source>
</reference>
<sequence>MHEICLQHTFNIASGFEILKGKTDNYMDYNNTKKHTYKWQWAKLHKSKYSNEI</sequence>
<evidence type="ECO:0000313" key="2">
    <source>
        <dbReference type="Proteomes" id="UP000806077"/>
    </source>
</evidence>